<reference evidence="1" key="1">
    <citation type="submission" date="2014-09" db="EMBL/GenBank/DDBJ databases">
        <authorList>
            <person name="Magalhaes I.L.F."/>
            <person name="Oliveira U."/>
            <person name="Santos F.R."/>
            <person name="Vidigal T.H.D.A."/>
            <person name="Brescovit A.D."/>
            <person name="Santos A.J."/>
        </authorList>
    </citation>
    <scope>NUCLEOTIDE SEQUENCE</scope>
    <source>
        <tissue evidence="1">Shoot tissue taken approximately 20 cm above the soil surface</tissue>
    </source>
</reference>
<proteinExistence type="predicted"/>
<sequence length="9" mass="1032">MTKDEAPQI</sequence>
<reference evidence="1" key="2">
    <citation type="journal article" date="2015" name="Data Brief">
        <title>Shoot transcriptome of the giant reed, Arundo donax.</title>
        <authorList>
            <person name="Barrero R.A."/>
            <person name="Guerrero F.D."/>
            <person name="Moolhuijzen P."/>
            <person name="Goolsby J.A."/>
            <person name="Tidwell J."/>
            <person name="Bellgard S.E."/>
            <person name="Bellgard M.I."/>
        </authorList>
    </citation>
    <scope>NUCLEOTIDE SEQUENCE</scope>
    <source>
        <tissue evidence="1">Shoot tissue taken approximately 20 cm above the soil surface</tissue>
    </source>
</reference>
<dbReference type="EMBL" id="GBRH01250836">
    <property type="protein sequence ID" value="JAD47059.1"/>
    <property type="molecule type" value="Transcribed_RNA"/>
</dbReference>
<organism evidence="1">
    <name type="scientific">Arundo donax</name>
    <name type="common">Giant reed</name>
    <name type="synonym">Donax arundinaceus</name>
    <dbReference type="NCBI Taxonomy" id="35708"/>
    <lineage>
        <taxon>Eukaryota</taxon>
        <taxon>Viridiplantae</taxon>
        <taxon>Streptophyta</taxon>
        <taxon>Embryophyta</taxon>
        <taxon>Tracheophyta</taxon>
        <taxon>Spermatophyta</taxon>
        <taxon>Magnoliopsida</taxon>
        <taxon>Liliopsida</taxon>
        <taxon>Poales</taxon>
        <taxon>Poaceae</taxon>
        <taxon>PACMAD clade</taxon>
        <taxon>Arundinoideae</taxon>
        <taxon>Arundineae</taxon>
        <taxon>Arundo</taxon>
    </lineage>
</organism>
<accession>A0A0A9A5Y1</accession>
<name>A0A0A9A5Y1_ARUDO</name>
<protein>
    <submittedName>
        <fullName evidence="1">Uncharacterized protein</fullName>
    </submittedName>
</protein>
<evidence type="ECO:0000313" key="1">
    <source>
        <dbReference type="EMBL" id="JAD47059.1"/>
    </source>
</evidence>